<evidence type="ECO:0000256" key="1">
    <source>
        <dbReference type="SAM" id="Phobius"/>
    </source>
</evidence>
<feature type="transmembrane region" description="Helical" evidence="1">
    <location>
        <begin position="246"/>
        <end position="266"/>
    </location>
</feature>
<sequence length="405" mass="44827">MNDIRRIFRGVELLSFRLAGNLGGQAIRIFALKLATMGLGLISIQLTASFFSGDTFFLLNSILFLVAIHGCINYSAQVVTWKEGGINTTIFFIIQIVTIIISGSFAILNGGNWIFFISVLFYLAYRGNERILFNLQITKGQVAKAYGIIILSLVIEITVAGILYINFGLDADRFILPSICVLAITFPCTIILLYKGRPDMTRTLFSDKRGMLLMSAHSGLIALNVMSDRLVFSSGIGGIKSYLQEYLLVFSYCTSVYAIVISLLEVRRPTLFKSQATSLRNFLKDGGFNRFCAISFLTTSFAGLGIFLGINILSKSIGISDESPVTSFTFYLSIFFLGQALLAYIHVYLLSREFYTVLFATWAVSATVRLVGYLQTEWTLFLALTAFSGFAAIGAAFLLEKKCEK</sequence>
<feature type="transmembrane region" description="Helical" evidence="1">
    <location>
        <begin position="210"/>
        <end position="226"/>
    </location>
</feature>
<feature type="transmembrane region" description="Helical" evidence="1">
    <location>
        <begin position="354"/>
        <end position="372"/>
    </location>
</feature>
<dbReference type="RefSeq" id="WP_139375847.1">
    <property type="nucleotide sequence ID" value="NZ_FUYP01000029.1"/>
</dbReference>
<feature type="transmembrane region" description="Helical" evidence="1">
    <location>
        <begin position="30"/>
        <end position="51"/>
    </location>
</feature>
<name>A0A1T5F5Z1_9SPHN</name>
<evidence type="ECO:0000313" key="3">
    <source>
        <dbReference type="Proteomes" id="UP000190044"/>
    </source>
</evidence>
<keyword evidence="1" id="KW-0472">Membrane</keyword>
<keyword evidence="1" id="KW-0812">Transmembrane</keyword>
<feature type="transmembrane region" description="Helical" evidence="1">
    <location>
        <begin position="145"/>
        <end position="168"/>
    </location>
</feature>
<feature type="transmembrane region" description="Helical" evidence="1">
    <location>
        <begin position="57"/>
        <end position="76"/>
    </location>
</feature>
<keyword evidence="1" id="KW-1133">Transmembrane helix</keyword>
<organism evidence="2 3">
    <name type="scientific">Sphingopyxis flava</name>
    <dbReference type="NCBI Taxonomy" id="1507287"/>
    <lineage>
        <taxon>Bacteria</taxon>
        <taxon>Pseudomonadati</taxon>
        <taxon>Pseudomonadota</taxon>
        <taxon>Alphaproteobacteria</taxon>
        <taxon>Sphingomonadales</taxon>
        <taxon>Sphingomonadaceae</taxon>
        <taxon>Sphingopyxis</taxon>
    </lineage>
</organism>
<evidence type="ECO:0000313" key="2">
    <source>
        <dbReference type="EMBL" id="SKB91594.1"/>
    </source>
</evidence>
<feature type="transmembrane region" description="Helical" evidence="1">
    <location>
        <begin position="287"/>
        <end position="308"/>
    </location>
</feature>
<feature type="transmembrane region" description="Helical" evidence="1">
    <location>
        <begin position="113"/>
        <end position="133"/>
    </location>
</feature>
<feature type="transmembrane region" description="Helical" evidence="1">
    <location>
        <begin position="88"/>
        <end position="107"/>
    </location>
</feature>
<reference evidence="3" key="1">
    <citation type="submission" date="2017-02" db="EMBL/GenBank/DDBJ databases">
        <authorList>
            <person name="Varghese N."/>
            <person name="Submissions S."/>
        </authorList>
    </citation>
    <scope>NUCLEOTIDE SEQUENCE [LARGE SCALE GENOMIC DNA]</scope>
    <source>
        <strain evidence="3">R11H</strain>
    </source>
</reference>
<proteinExistence type="predicted"/>
<feature type="transmembrane region" description="Helical" evidence="1">
    <location>
        <begin position="174"/>
        <end position="194"/>
    </location>
</feature>
<accession>A0A1T5F5Z1</accession>
<dbReference type="EMBL" id="FUYP01000029">
    <property type="protein sequence ID" value="SKB91594.1"/>
    <property type="molecule type" value="Genomic_DNA"/>
</dbReference>
<protein>
    <submittedName>
        <fullName evidence="2">Uncharacterized protein</fullName>
    </submittedName>
</protein>
<gene>
    <name evidence="2" type="ORF">SAMN06295937_10299</name>
</gene>
<feature type="transmembrane region" description="Helical" evidence="1">
    <location>
        <begin position="378"/>
        <end position="399"/>
    </location>
</feature>
<feature type="transmembrane region" description="Helical" evidence="1">
    <location>
        <begin position="328"/>
        <end position="347"/>
    </location>
</feature>
<keyword evidence="3" id="KW-1185">Reference proteome</keyword>
<dbReference type="AlphaFoldDB" id="A0A1T5F5Z1"/>
<dbReference type="Proteomes" id="UP000190044">
    <property type="component" value="Unassembled WGS sequence"/>
</dbReference>